<reference evidence="2" key="2">
    <citation type="submission" date="2023-06" db="EMBL/GenBank/DDBJ databases">
        <authorList>
            <person name="Ma L."/>
            <person name="Liu K.-W."/>
            <person name="Li Z."/>
            <person name="Hsiao Y.-Y."/>
            <person name="Qi Y."/>
            <person name="Fu T."/>
            <person name="Tang G."/>
            <person name="Zhang D."/>
            <person name="Sun W.-H."/>
            <person name="Liu D.-K."/>
            <person name="Li Y."/>
            <person name="Chen G.-Z."/>
            <person name="Liu X.-D."/>
            <person name="Liao X.-Y."/>
            <person name="Jiang Y.-T."/>
            <person name="Yu X."/>
            <person name="Hao Y."/>
            <person name="Huang J."/>
            <person name="Zhao X.-W."/>
            <person name="Ke S."/>
            <person name="Chen Y.-Y."/>
            <person name="Wu W.-L."/>
            <person name="Hsu J.-L."/>
            <person name="Lin Y.-F."/>
            <person name="Huang M.-D."/>
            <person name="Li C.-Y."/>
            <person name="Huang L."/>
            <person name="Wang Z.-W."/>
            <person name="Zhao X."/>
            <person name="Zhong W.-Y."/>
            <person name="Peng D.-H."/>
            <person name="Ahmad S."/>
            <person name="Lan S."/>
            <person name="Zhang J.-S."/>
            <person name="Tsai W.-C."/>
            <person name="Van De Peer Y."/>
            <person name="Liu Z.-J."/>
        </authorList>
    </citation>
    <scope>NUCLEOTIDE SEQUENCE</scope>
    <source>
        <strain evidence="2">SCP</strain>
        <tissue evidence="2">Leaves</tissue>
    </source>
</reference>
<gene>
    <name evidence="2" type="ORF">QJS04_geneDACA013329</name>
</gene>
<evidence type="ECO:0000256" key="1">
    <source>
        <dbReference type="SAM" id="Phobius"/>
    </source>
</evidence>
<reference evidence="2" key="1">
    <citation type="journal article" date="2023" name="Nat. Commun.">
        <title>Diploid and tetraploid genomes of Acorus and the evolution of monocots.</title>
        <authorList>
            <person name="Ma L."/>
            <person name="Liu K.W."/>
            <person name="Li Z."/>
            <person name="Hsiao Y.Y."/>
            <person name="Qi Y."/>
            <person name="Fu T."/>
            <person name="Tang G.D."/>
            <person name="Zhang D."/>
            <person name="Sun W.H."/>
            <person name="Liu D.K."/>
            <person name="Li Y."/>
            <person name="Chen G.Z."/>
            <person name="Liu X.D."/>
            <person name="Liao X.Y."/>
            <person name="Jiang Y.T."/>
            <person name="Yu X."/>
            <person name="Hao Y."/>
            <person name="Huang J."/>
            <person name="Zhao X.W."/>
            <person name="Ke S."/>
            <person name="Chen Y.Y."/>
            <person name="Wu W.L."/>
            <person name="Hsu J.L."/>
            <person name="Lin Y.F."/>
            <person name="Huang M.D."/>
            <person name="Li C.Y."/>
            <person name="Huang L."/>
            <person name="Wang Z.W."/>
            <person name="Zhao X."/>
            <person name="Zhong W.Y."/>
            <person name="Peng D.H."/>
            <person name="Ahmad S."/>
            <person name="Lan S."/>
            <person name="Zhang J.S."/>
            <person name="Tsai W.C."/>
            <person name="Van de Peer Y."/>
            <person name="Liu Z.J."/>
        </authorList>
    </citation>
    <scope>NUCLEOTIDE SEQUENCE</scope>
    <source>
        <strain evidence="2">SCP</strain>
    </source>
</reference>
<organism evidence="2 3">
    <name type="scientific">Acorus gramineus</name>
    <name type="common">Dwarf sweet flag</name>
    <dbReference type="NCBI Taxonomy" id="55184"/>
    <lineage>
        <taxon>Eukaryota</taxon>
        <taxon>Viridiplantae</taxon>
        <taxon>Streptophyta</taxon>
        <taxon>Embryophyta</taxon>
        <taxon>Tracheophyta</taxon>
        <taxon>Spermatophyta</taxon>
        <taxon>Magnoliopsida</taxon>
        <taxon>Liliopsida</taxon>
        <taxon>Acoraceae</taxon>
        <taxon>Acorus</taxon>
    </lineage>
</organism>
<sequence>MDMLSESKLRDLLHENTCSPMRTKTGTGCLLEMSLGIKFLIRMANNDMHLLFRIIFSRFVEAIISYFALLQVKKSLFLYTDYKVDMKPMHFFHSS</sequence>
<evidence type="ECO:0000313" key="2">
    <source>
        <dbReference type="EMBL" id="KAK1260577.1"/>
    </source>
</evidence>
<protein>
    <submittedName>
        <fullName evidence="2">Uncharacterized protein</fullName>
    </submittedName>
</protein>
<keyword evidence="1" id="KW-0812">Transmembrane</keyword>
<dbReference type="Proteomes" id="UP001179952">
    <property type="component" value="Unassembled WGS sequence"/>
</dbReference>
<keyword evidence="1" id="KW-0472">Membrane</keyword>
<proteinExistence type="predicted"/>
<feature type="transmembrane region" description="Helical" evidence="1">
    <location>
        <begin position="50"/>
        <end position="69"/>
    </location>
</feature>
<dbReference type="AlphaFoldDB" id="A0AAV9A8U3"/>
<dbReference type="EMBL" id="JAUJYN010000011">
    <property type="protein sequence ID" value="KAK1260577.1"/>
    <property type="molecule type" value="Genomic_DNA"/>
</dbReference>
<keyword evidence="1" id="KW-1133">Transmembrane helix</keyword>
<accession>A0AAV9A8U3</accession>
<name>A0AAV9A8U3_ACOGR</name>
<keyword evidence="3" id="KW-1185">Reference proteome</keyword>
<evidence type="ECO:0000313" key="3">
    <source>
        <dbReference type="Proteomes" id="UP001179952"/>
    </source>
</evidence>
<comment type="caution">
    <text evidence="2">The sequence shown here is derived from an EMBL/GenBank/DDBJ whole genome shotgun (WGS) entry which is preliminary data.</text>
</comment>